<dbReference type="EMBL" id="CAJOBI010186377">
    <property type="protein sequence ID" value="CAF4945607.1"/>
    <property type="molecule type" value="Genomic_DNA"/>
</dbReference>
<dbReference type="EMBL" id="CAJOBI010185026">
    <property type="protein sequence ID" value="CAF4940617.1"/>
    <property type="molecule type" value="Genomic_DNA"/>
</dbReference>
<reference evidence="1" key="1">
    <citation type="submission" date="2021-02" db="EMBL/GenBank/DDBJ databases">
        <authorList>
            <person name="Nowell W R."/>
        </authorList>
    </citation>
    <scope>NUCLEOTIDE SEQUENCE</scope>
</reference>
<evidence type="ECO:0000313" key="2">
    <source>
        <dbReference type="EMBL" id="CAF4945607.1"/>
    </source>
</evidence>
<dbReference type="AlphaFoldDB" id="A0A8S3CU23"/>
<proteinExistence type="predicted"/>
<feature type="non-terminal residue" evidence="1">
    <location>
        <position position="57"/>
    </location>
</feature>
<organism evidence="1 3">
    <name type="scientific">Rotaria magnacalcarata</name>
    <dbReference type="NCBI Taxonomy" id="392030"/>
    <lineage>
        <taxon>Eukaryota</taxon>
        <taxon>Metazoa</taxon>
        <taxon>Spiralia</taxon>
        <taxon>Gnathifera</taxon>
        <taxon>Rotifera</taxon>
        <taxon>Eurotatoria</taxon>
        <taxon>Bdelloidea</taxon>
        <taxon>Philodinida</taxon>
        <taxon>Philodinidae</taxon>
        <taxon>Rotaria</taxon>
    </lineage>
</organism>
<evidence type="ECO:0000313" key="3">
    <source>
        <dbReference type="Proteomes" id="UP000676336"/>
    </source>
</evidence>
<protein>
    <submittedName>
        <fullName evidence="1">Uncharacterized protein</fullName>
    </submittedName>
</protein>
<gene>
    <name evidence="1" type="ORF">SMN809_LOCUS53628</name>
    <name evidence="2" type="ORF">SMN809_LOCUS53856</name>
</gene>
<sequence length="57" mass="6432">MLQNSNTIKEQVDAKLIPLKTKTDSINNRSSVALDNIKDIKSQADIHVRRIEKASEI</sequence>
<accession>A0A8S3CU23</accession>
<evidence type="ECO:0000313" key="1">
    <source>
        <dbReference type="EMBL" id="CAF4940617.1"/>
    </source>
</evidence>
<dbReference type="Proteomes" id="UP000676336">
    <property type="component" value="Unassembled WGS sequence"/>
</dbReference>
<name>A0A8S3CU23_9BILA</name>
<comment type="caution">
    <text evidence="1">The sequence shown here is derived from an EMBL/GenBank/DDBJ whole genome shotgun (WGS) entry which is preliminary data.</text>
</comment>